<evidence type="ECO:0000256" key="1">
    <source>
        <dbReference type="SAM" id="Phobius"/>
    </source>
</evidence>
<dbReference type="Pfam" id="PF19335">
    <property type="entry name" value="HMBD"/>
    <property type="match status" value="1"/>
</dbReference>
<sequence length="156" mass="17100">MSTITDPVCGREVDSESGSSLEYADKRYYFCSPHCVEKFSADPDKYLNTATPASTITTPSVQGFTCPMHPVHQATPGSCPICGMALEPRTVAAKEENPELDDMTRRFWISTVLAVPVFVMAMAADTWMGFAPQMISFTHLQLVEFLLATPVVLWGG</sequence>
<dbReference type="InterPro" id="IPR012348">
    <property type="entry name" value="RNR-like"/>
</dbReference>
<accession>A0ABN8AL43</accession>
<dbReference type="Pfam" id="PF04945">
    <property type="entry name" value="YHS"/>
    <property type="match status" value="1"/>
</dbReference>
<keyword evidence="1" id="KW-0472">Membrane</keyword>
<reference evidence="3 4" key="1">
    <citation type="submission" date="2021-10" db="EMBL/GenBank/DDBJ databases">
        <authorList>
            <person name="Koch H."/>
        </authorList>
    </citation>
    <scope>NUCLEOTIDE SEQUENCE [LARGE SCALE GENOMIC DNA]</scope>
    <source>
        <strain evidence="3">6680</strain>
    </source>
</reference>
<dbReference type="InterPro" id="IPR045800">
    <property type="entry name" value="HMBD"/>
</dbReference>
<protein>
    <recommendedName>
        <fullName evidence="2">TRASH domain-containing protein</fullName>
    </recommendedName>
</protein>
<dbReference type="Gene3D" id="1.10.620.20">
    <property type="entry name" value="Ribonucleotide Reductase, subunit A"/>
    <property type="match status" value="1"/>
</dbReference>
<feature type="domain" description="TRASH" evidence="2">
    <location>
        <begin position="6"/>
        <end position="43"/>
    </location>
</feature>
<dbReference type="InterPro" id="IPR009078">
    <property type="entry name" value="Ferritin-like_SF"/>
</dbReference>
<gene>
    <name evidence="3" type="ORF">NTG6680_2263</name>
</gene>
<keyword evidence="1" id="KW-0812">Transmembrane</keyword>
<dbReference type="InterPro" id="IPR011017">
    <property type="entry name" value="TRASH_dom"/>
</dbReference>
<dbReference type="InterPro" id="IPR007029">
    <property type="entry name" value="YHS_dom"/>
</dbReference>
<proteinExistence type="predicted"/>
<name>A0ABN8AL43_9PROT</name>
<organism evidence="3 4">
    <name type="scientific">Candidatus Nitrotoga arctica</name>
    <dbReference type="NCBI Taxonomy" id="453162"/>
    <lineage>
        <taxon>Bacteria</taxon>
        <taxon>Pseudomonadati</taxon>
        <taxon>Pseudomonadota</taxon>
        <taxon>Betaproteobacteria</taxon>
        <taxon>Nitrosomonadales</taxon>
        <taxon>Gallionellaceae</taxon>
        <taxon>Candidatus Nitrotoga</taxon>
    </lineage>
</organism>
<dbReference type="Proteomes" id="UP000839052">
    <property type="component" value="Chromosome"/>
</dbReference>
<keyword evidence="1" id="KW-1133">Transmembrane helix</keyword>
<feature type="transmembrane region" description="Helical" evidence="1">
    <location>
        <begin position="107"/>
        <end position="128"/>
    </location>
</feature>
<keyword evidence="4" id="KW-1185">Reference proteome</keyword>
<evidence type="ECO:0000259" key="2">
    <source>
        <dbReference type="SMART" id="SM00746"/>
    </source>
</evidence>
<dbReference type="SMART" id="SM00746">
    <property type="entry name" value="TRASH"/>
    <property type="match status" value="1"/>
</dbReference>
<dbReference type="SUPFAM" id="SSF47240">
    <property type="entry name" value="Ferritin-like"/>
    <property type="match status" value="1"/>
</dbReference>
<evidence type="ECO:0000313" key="4">
    <source>
        <dbReference type="Proteomes" id="UP000839052"/>
    </source>
</evidence>
<evidence type="ECO:0000313" key="3">
    <source>
        <dbReference type="EMBL" id="CAG9933512.1"/>
    </source>
</evidence>
<dbReference type="EMBL" id="OU912926">
    <property type="protein sequence ID" value="CAG9933512.1"/>
    <property type="molecule type" value="Genomic_DNA"/>
</dbReference>